<evidence type="ECO:0000256" key="1">
    <source>
        <dbReference type="SAM" id="MobiDB-lite"/>
    </source>
</evidence>
<evidence type="ECO:0000313" key="3">
    <source>
        <dbReference type="Proteomes" id="UP000003490"/>
    </source>
</evidence>
<evidence type="ECO:0000313" key="2">
    <source>
        <dbReference type="EMBL" id="EDO59714.1"/>
    </source>
</evidence>
<accession>A7VYT6</accession>
<comment type="caution">
    <text evidence="2">The sequence shown here is derived from an EMBL/GenBank/DDBJ whole genome shotgun (WGS) entry which is preliminary data.</text>
</comment>
<dbReference type="EMBL" id="ABCB02000021">
    <property type="protein sequence ID" value="EDO59714.1"/>
    <property type="molecule type" value="Genomic_DNA"/>
</dbReference>
<gene>
    <name evidence="2" type="ORF">CLOLEP_03764</name>
</gene>
<feature type="region of interest" description="Disordered" evidence="1">
    <location>
        <begin position="1"/>
        <end position="32"/>
    </location>
</feature>
<dbReference type="Proteomes" id="UP000003490">
    <property type="component" value="Unassembled WGS sequence"/>
</dbReference>
<organism evidence="2 3">
    <name type="scientific">[Clostridium] leptum DSM 753</name>
    <dbReference type="NCBI Taxonomy" id="428125"/>
    <lineage>
        <taxon>Bacteria</taxon>
        <taxon>Bacillati</taxon>
        <taxon>Bacillota</taxon>
        <taxon>Clostridia</taxon>
        <taxon>Eubacteriales</taxon>
        <taxon>Oscillospiraceae</taxon>
        <taxon>Oscillospiraceae incertae sedis</taxon>
    </lineage>
</organism>
<protein>
    <submittedName>
        <fullName evidence="2">Uncharacterized protein</fullName>
    </submittedName>
</protein>
<name>A7VYT6_9FIRM</name>
<reference evidence="2 3" key="1">
    <citation type="submission" date="2007-08" db="EMBL/GenBank/DDBJ databases">
        <title>Draft genome sequence of Clostridium leptum (DSM 753).</title>
        <authorList>
            <person name="Sudarsanam P."/>
            <person name="Ley R."/>
            <person name="Guruge J."/>
            <person name="Turnbaugh P.J."/>
            <person name="Mahowald M."/>
            <person name="Liep D."/>
            <person name="Gordon J."/>
        </authorList>
    </citation>
    <scope>NUCLEOTIDE SEQUENCE [LARGE SCALE GENOMIC DNA]</scope>
    <source>
        <strain evidence="2 3">DSM 753</strain>
    </source>
</reference>
<feature type="compositionally biased region" description="Polar residues" evidence="1">
    <location>
        <begin position="1"/>
        <end position="11"/>
    </location>
</feature>
<dbReference type="AlphaFoldDB" id="A7VYT6"/>
<dbReference type="HOGENOM" id="CLU_3388818_0_0_9"/>
<reference evidence="2 3" key="2">
    <citation type="submission" date="2007-08" db="EMBL/GenBank/DDBJ databases">
        <authorList>
            <person name="Fulton L."/>
            <person name="Clifton S."/>
            <person name="Fulton B."/>
            <person name="Xu J."/>
            <person name="Minx P."/>
            <person name="Pepin K.H."/>
            <person name="Johnson M."/>
            <person name="Thiruvilangam P."/>
            <person name="Bhonagiri V."/>
            <person name="Nash W.E."/>
            <person name="Wang C."/>
            <person name="Mardis E.R."/>
            <person name="Wilson R.K."/>
        </authorList>
    </citation>
    <scope>NUCLEOTIDE SEQUENCE [LARGE SCALE GENOMIC DNA]</scope>
    <source>
        <strain evidence="2 3">DSM 753</strain>
    </source>
</reference>
<proteinExistence type="predicted"/>
<sequence>MNFAQRISQEGTAVRKAKRHGMRGAAELAVRN</sequence>